<dbReference type="GeneID" id="78316241"/>
<reference evidence="6 7" key="1">
    <citation type="submission" date="2017-02" db="EMBL/GenBank/DDBJ databases">
        <authorList>
            <person name="Peterson S.W."/>
        </authorList>
    </citation>
    <scope>NUCLEOTIDE SEQUENCE [LARGE SCALE GENOMIC DNA]</scope>
    <source>
        <strain evidence="6 7">ATCC BAA-908</strain>
    </source>
</reference>
<dbReference type="GO" id="GO:0046872">
    <property type="term" value="F:metal ion binding"/>
    <property type="evidence" value="ECO:0007669"/>
    <property type="project" value="InterPro"/>
</dbReference>
<comment type="similarity">
    <text evidence="1">Belongs to the bacterial solute-binding protein 9 family.</text>
</comment>
<dbReference type="RefSeq" id="WP_159446156.1">
    <property type="nucleotide sequence ID" value="NZ_FUWG01000006.1"/>
</dbReference>
<evidence type="ECO:0000256" key="5">
    <source>
        <dbReference type="SAM" id="SignalP"/>
    </source>
</evidence>
<dbReference type="AlphaFoldDB" id="A0A1T4K1C4"/>
<accession>A0A1T4K1C4</accession>
<dbReference type="InterPro" id="IPR050492">
    <property type="entry name" value="Bact_metal-bind_prot9"/>
</dbReference>
<dbReference type="PANTHER" id="PTHR42953">
    <property type="entry name" value="HIGH-AFFINITY ZINC UPTAKE SYSTEM PROTEIN ZNUA-RELATED"/>
    <property type="match status" value="1"/>
</dbReference>
<keyword evidence="2" id="KW-0813">Transport</keyword>
<dbReference type="Gene3D" id="3.40.50.1980">
    <property type="entry name" value="Nitrogenase molybdenum iron protein domain"/>
    <property type="match status" value="2"/>
</dbReference>
<evidence type="ECO:0000256" key="4">
    <source>
        <dbReference type="SAM" id="MobiDB-lite"/>
    </source>
</evidence>
<keyword evidence="3 5" id="KW-0732">Signal</keyword>
<dbReference type="STRING" id="261392.SAMN02745149_00941"/>
<dbReference type="GO" id="GO:0030001">
    <property type="term" value="P:metal ion transport"/>
    <property type="evidence" value="ECO:0007669"/>
    <property type="project" value="InterPro"/>
</dbReference>
<feature type="region of interest" description="Disordered" evidence="4">
    <location>
        <begin position="128"/>
        <end position="165"/>
    </location>
</feature>
<name>A0A1T4K1C4_TREPO</name>
<sequence>MKSLKSFLLLCVCAAFFSCTRKNQPEAAFSVTASTFPCYDAARAVLGSAATDGTVGLKLLVKPGTEVHSFDPSPADIIAVQKSSLFIYAGGKNDEWVEKVLESGGSESPAKKLRLMEFVETADEISFGEEDAEDEEEHSHGKEANSADKSLSAENPHEQDEHIWTSPANELKIIDAVYEALCETARNAGKPELCAAFEMNANKYKEEISSVTEKTAAVIAAAQEQYIVMADRFPFLYFANYYGLSFDAAFSGCSTAVEASTSTISRLIDTVKAKNLPAVFYIELGNHKIADSIAEACNVSAIELQSCQNVSKKDFDAGETWVSLMERNAAALKKGLR</sequence>
<dbReference type="InterPro" id="IPR006127">
    <property type="entry name" value="ZnuA-like"/>
</dbReference>
<evidence type="ECO:0000256" key="1">
    <source>
        <dbReference type="ARBA" id="ARBA00011028"/>
    </source>
</evidence>
<feature type="compositionally biased region" description="Basic and acidic residues" evidence="4">
    <location>
        <begin position="137"/>
        <end position="146"/>
    </location>
</feature>
<feature type="signal peptide" evidence="5">
    <location>
        <begin position="1"/>
        <end position="23"/>
    </location>
</feature>
<dbReference type="EMBL" id="FUWG01000006">
    <property type="protein sequence ID" value="SJZ36262.1"/>
    <property type="molecule type" value="Genomic_DNA"/>
</dbReference>
<feature type="chain" id="PRO_5013001559" evidence="5">
    <location>
        <begin position="24"/>
        <end position="337"/>
    </location>
</feature>
<protein>
    <submittedName>
        <fullName evidence="6">Zinc transport system substrate-binding protein</fullName>
    </submittedName>
</protein>
<gene>
    <name evidence="6" type="ORF">SAMN02745149_00941</name>
</gene>
<evidence type="ECO:0000313" key="6">
    <source>
        <dbReference type="EMBL" id="SJZ36262.1"/>
    </source>
</evidence>
<proteinExistence type="inferred from homology"/>
<dbReference type="Proteomes" id="UP000190423">
    <property type="component" value="Unassembled WGS sequence"/>
</dbReference>
<dbReference type="OrthoDB" id="9810636at2"/>
<organism evidence="6 7">
    <name type="scientific">Treponema porcinum</name>
    <dbReference type="NCBI Taxonomy" id="261392"/>
    <lineage>
        <taxon>Bacteria</taxon>
        <taxon>Pseudomonadati</taxon>
        <taxon>Spirochaetota</taxon>
        <taxon>Spirochaetia</taxon>
        <taxon>Spirochaetales</taxon>
        <taxon>Treponemataceae</taxon>
        <taxon>Treponema</taxon>
    </lineage>
</organism>
<evidence type="ECO:0000256" key="3">
    <source>
        <dbReference type="ARBA" id="ARBA00022729"/>
    </source>
</evidence>
<dbReference type="PROSITE" id="PS51257">
    <property type="entry name" value="PROKAR_LIPOPROTEIN"/>
    <property type="match status" value="1"/>
</dbReference>
<evidence type="ECO:0000313" key="7">
    <source>
        <dbReference type="Proteomes" id="UP000190423"/>
    </source>
</evidence>
<dbReference type="PANTHER" id="PTHR42953:SF3">
    <property type="entry name" value="HIGH-AFFINITY ZINC UPTAKE SYSTEM PROTEIN ZNUA"/>
    <property type="match status" value="1"/>
</dbReference>
<dbReference type="SUPFAM" id="SSF53807">
    <property type="entry name" value="Helical backbone' metal receptor"/>
    <property type="match status" value="1"/>
</dbReference>
<evidence type="ECO:0000256" key="2">
    <source>
        <dbReference type="ARBA" id="ARBA00022448"/>
    </source>
</evidence>
<dbReference type="Pfam" id="PF01297">
    <property type="entry name" value="ZnuA"/>
    <property type="match status" value="1"/>
</dbReference>
<keyword evidence="7" id="KW-1185">Reference proteome</keyword>